<accession>A0A1T5C6H5</accession>
<dbReference type="EMBL" id="FUYY01000002">
    <property type="protein sequence ID" value="SKB55007.1"/>
    <property type="molecule type" value="Genomic_DNA"/>
</dbReference>
<reference evidence="2" key="1">
    <citation type="submission" date="2017-02" db="EMBL/GenBank/DDBJ databases">
        <authorList>
            <person name="Varghese N."/>
            <person name="Submissions S."/>
        </authorList>
    </citation>
    <scope>NUCLEOTIDE SEQUENCE [LARGE SCALE GENOMIC DNA]</scope>
    <source>
        <strain evidence="2">DSM 23405</strain>
    </source>
</reference>
<organism evidence="1 2">
    <name type="scientific">Salegentibacter holothuriorum</name>
    <dbReference type="NCBI Taxonomy" id="241145"/>
    <lineage>
        <taxon>Bacteria</taxon>
        <taxon>Pseudomonadati</taxon>
        <taxon>Bacteroidota</taxon>
        <taxon>Flavobacteriia</taxon>
        <taxon>Flavobacteriales</taxon>
        <taxon>Flavobacteriaceae</taxon>
        <taxon>Salegentibacter</taxon>
    </lineage>
</organism>
<keyword evidence="2" id="KW-1185">Reference proteome</keyword>
<gene>
    <name evidence="1" type="ORF">SAMN05660776_1848</name>
</gene>
<proteinExistence type="predicted"/>
<evidence type="ECO:0000313" key="1">
    <source>
        <dbReference type="EMBL" id="SKB55007.1"/>
    </source>
</evidence>
<name>A0A1T5C6H5_9FLAO</name>
<dbReference type="Proteomes" id="UP000190230">
    <property type="component" value="Unassembled WGS sequence"/>
</dbReference>
<dbReference type="AlphaFoldDB" id="A0A1T5C6H5"/>
<sequence length="86" mass="10291">MVYNGLSCLEILPYKLEDIKPIFLNKLKEWKYENEFRIITEKQGYIDIEIKKIIFGSESSKFDKELITKLAENIHPNIELETYYDV</sequence>
<protein>
    <submittedName>
        <fullName evidence="1">Uncharacterized protein</fullName>
    </submittedName>
</protein>
<evidence type="ECO:0000313" key="2">
    <source>
        <dbReference type="Proteomes" id="UP000190230"/>
    </source>
</evidence>